<evidence type="ECO:0000313" key="2">
    <source>
        <dbReference type="Proteomes" id="UP000217790"/>
    </source>
</evidence>
<keyword evidence="2" id="KW-1185">Reference proteome</keyword>
<sequence>MSPTLLLGMHLPLAADIGLFAWDHRRLNDLGAGSKSTVFVCMSGSLYLFHSLPLLPRRTRFFATTATQTRDSFEFVVGRNSGLR</sequence>
<evidence type="ECO:0000313" key="1">
    <source>
        <dbReference type="EMBL" id="PBK96448.1"/>
    </source>
</evidence>
<gene>
    <name evidence="1" type="ORF">ARMGADRAFT_696817</name>
</gene>
<protein>
    <submittedName>
        <fullName evidence="1">Uncharacterized protein</fullName>
    </submittedName>
</protein>
<name>A0A2H3E001_ARMGA</name>
<dbReference type="EMBL" id="KZ293650">
    <property type="protein sequence ID" value="PBK96448.1"/>
    <property type="molecule type" value="Genomic_DNA"/>
</dbReference>
<proteinExistence type="predicted"/>
<dbReference type="AlphaFoldDB" id="A0A2H3E001"/>
<reference evidence="2" key="1">
    <citation type="journal article" date="2017" name="Nat. Ecol. Evol.">
        <title>Genome expansion and lineage-specific genetic innovations in the forest pathogenic fungi Armillaria.</title>
        <authorList>
            <person name="Sipos G."/>
            <person name="Prasanna A.N."/>
            <person name="Walter M.C."/>
            <person name="O'Connor E."/>
            <person name="Balint B."/>
            <person name="Krizsan K."/>
            <person name="Kiss B."/>
            <person name="Hess J."/>
            <person name="Varga T."/>
            <person name="Slot J."/>
            <person name="Riley R."/>
            <person name="Boka B."/>
            <person name="Rigling D."/>
            <person name="Barry K."/>
            <person name="Lee J."/>
            <person name="Mihaltcheva S."/>
            <person name="LaButti K."/>
            <person name="Lipzen A."/>
            <person name="Waldron R."/>
            <person name="Moloney N.M."/>
            <person name="Sperisen C."/>
            <person name="Kredics L."/>
            <person name="Vagvoelgyi C."/>
            <person name="Patrignani A."/>
            <person name="Fitzpatrick D."/>
            <person name="Nagy I."/>
            <person name="Doyle S."/>
            <person name="Anderson J.B."/>
            <person name="Grigoriev I.V."/>
            <person name="Gueldener U."/>
            <person name="Muensterkoetter M."/>
            <person name="Nagy L.G."/>
        </authorList>
    </citation>
    <scope>NUCLEOTIDE SEQUENCE [LARGE SCALE GENOMIC DNA]</scope>
    <source>
        <strain evidence="2">Ar21-2</strain>
    </source>
</reference>
<dbReference type="Proteomes" id="UP000217790">
    <property type="component" value="Unassembled WGS sequence"/>
</dbReference>
<dbReference type="InParanoid" id="A0A2H3E001"/>
<organism evidence="1 2">
    <name type="scientific">Armillaria gallica</name>
    <name type="common">Bulbous honey fungus</name>
    <name type="synonym">Armillaria bulbosa</name>
    <dbReference type="NCBI Taxonomy" id="47427"/>
    <lineage>
        <taxon>Eukaryota</taxon>
        <taxon>Fungi</taxon>
        <taxon>Dikarya</taxon>
        <taxon>Basidiomycota</taxon>
        <taxon>Agaricomycotina</taxon>
        <taxon>Agaricomycetes</taxon>
        <taxon>Agaricomycetidae</taxon>
        <taxon>Agaricales</taxon>
        <taxon>Marasmiineae</taxon>
        <taxon>Physalacriaceae</taxon>
        <taxon>Armillaria</taxon>
    </lineage>
</organism>
<accession>A0A2H3E001</accession>